<protein>
    <submittedName>
        <fullName evidence="3">M23 family metallopeptidase</fullName>
    </submittedName>
</protein>
<dbReference type="PANTHER" id="PTHR21666:SF289">
    <property type="entry name" value="L-ALA--D-GLU ENDOPEPTIDASE"/>
    <property type="match status" value="1"/>
</dbReference>
<dbReference type="Pfam" id="PF01551">
    <property type="entry name" value="Peptidase_M23"/>
    <property type="match status" value="1"/>
</dbReference>
<evidence type="ECO:0000313" key="4">
    <source>
        <dbReference type="Proteomes" id="UP000678243"/>
    </source>
</evidence>
<feature type="domain" description="M23ase beta-sheet core" evidence="2">
    <location>
        <begin position="85"/>
        <end position="177"/>
    </location>
</feature>
<accession>A0ABS5IQK7</accession>
<evidence type="ECO:0000259" key="2">
    <source>
        <dbReference type="Pfam" id="PF01551"/>
    </source>
</evidence>
<dbReference type="CDD" id="cd12797">
    <property type="entry name" value="M23_peptidase"/>
    <property type="match status" value="1"/>
</dbReference>
<gene>
    <name evidence="3" type="ORF">KE274_12950</name>
</gene>
<dbReference type="PANTHER" id="PTHR21666">
    <property type="entry name" value="PEPTIDASE-RELATED"/>
    <property type="match status" value="1"/>
</dbReference>
<dbReference type="InterPro" id="IPR050570">
    <property type="entry name" value="Cell_wall_metabolism_enzyme"/>
</dbReference>
<proteinExistence type="predicted"/>
<dbReference type="Proteomes" id="UP000678243">
    <property type="component" value="Unassembled WGS sequence"/>
</dbReference>
<dbReference type="Gene3D" id="2.70.70.10">
    <property type="entry name" value="Glucose Permease (Domain IIA)"/>
    <property type="match status" value="1"/>
</dbReference>
<evidence type="ECO:0000256" key="1">
    <source>
        <dbReference type="ARBA" id="ARBA00022729"/>
    </source>
</evidence>
<evidence type="ECO:0000313" key="3">
    <source>
        <dbReference type="EMBL" id="MBS0025011.1"/>
    </source>
</evidence>
<dbReference type="InterPro" id="IPR011055">
    <property type="entry name" value="Dup_hybrid_motif"/>
</dbReference>
<organism evidence="3 4">
    <name type="scientific">Microbacterium paraoxydans</name>
    <dbReference type="NCBI Taxonomy" id="199592"/>
    <lineage>
        <taxon>Bacteria</taxon>
        <taxon>Bacillati</taxon>
        <taxon>Actinomycetota</taxon>
        <taxon>Actinomycetes</taxon>
        <taxon>Micrococcales</taxon>
        <taxon>Microbacteriaceae</taxon>
        <taxon>Microbacterium</taxon>
    </lineage>
</organism>
<keyword evidence="1" id="KW-0732">Signal</keyword>
<keyword evidence="4" id="KW-1185">Reference proteome</keyword>
<dbReference type="InterPro" id="IPR016047">
    <property type="entry name" value="M23ase_b-sheet_dom"/>
</dbReference>
<dbReference type="EMBL" id="JAGTUK010000003">
    <property type="protein sequence ID" value="MBS0025011.1"/>
    <property type="molecule type" value="Genomic_DNA"/>
</dbReference>
<comment type="caution">
    <text evidence="3">The sequence shown here is derived from an EMBL/GenBank/DDBJ whole genome shotgun (WGS) entry which is preliminary data.</text>
</comment>
<name>A0ABS5IQK7_9MICO</name>
<reference evidence="3 4" key="1">
    <citation type="submission" date="2021-04" db="EMBL/GenBank/DDBJ databases">
        <title>Whole genome analysis of root endophytic bacterium Microbacterium paraoxydans ku-mp colonizing RP-bio226 rice variety.</title>
        <authorList>
            <person name="Ulaganathan K."/>
            <person name="Latha B."/>
        </authorList>
    </citation>
    <scope>NUCLEOTIDE SEQUENCE [LARGE SCALE GENOMIC DNA]</scope>
    <source>
        <strain evidence="4">ku-mp</strain>
    </source>
</reference>
<sequence length="195" mass="20122">MAAAVSVATGAAVETRASILLATPSRVSAVDRTPTLSLAALAPVSPVATPPRRALPSATAWRWPVAGARTVVARFRAPAKPYGPGHRGIDIAAPPETSVLAPADGVVAFRGIVVDRPVLTITHSDGLVTTFEPLDSSLSPGDHVTRGQEVGRVAHGGHAPDGTVHLGVRLDGMYIDPLTLFGEARRAVLLPCCRA</sequence>
<dbReference type="SUPFAM" id="SSF51261">
    <property type="entry name" value="Duplicated hybrid motif"/>
    <property type="match status" value="1"/>
</dbReference>